<comment type="catalytic activity">
    <reaction evidence="1 7">
        <text>Thiol-dependent hydrolysis of ester, thioester, amide, peptide and isopeptide bonds formed by the C-terminal Gly of ubiquitin (a 76-residue protein attached to proteins as an intracellular targeting signal).</text>
        <dbReference type="EC" id="3.4.19.12"/>
    </reaction>
</comment>
<evidence type="ECO:0000256" key="8">
    <source>
        <dbReference type="SAM" id="MobiDB-lite"/>
    </source>
</evidence>
<evidence type="ECO:0000256" key="6">
    <source>
        <dbReference type="ARBA" id="ARBA00022807"/>
    </source>
</evidence>
<dbReference type="EMBL" id="JANJYI010000009">
    <property type="protein sequence ID" value="KAK2636942.1"/>
    <property type="molecule type" value="Genomic_DNA"/>
</dbReference>
<dbReference type="PROSITE" id="PS00973">
    <property type="entry name" value="USP_2"/>
    <property type="match status" value="1"/>
</dbReference>
<reference evidence="10" key="1">
    <citation type="journal article" date="2023" name="Plant J.">
        <title>Genome sequences and population genomics provide insights into the demographic history, inbreeding, and mutation load of two 'living fossil' tree species of Dipteronia.</title>
        <authorList>
            <person name="Feng Y."/>
            <person name="Comes H.P."/>
            <person name="Chen J."/>
            <person name="Zhu S."/>
            <person name="Lu R."/>
            <person name="Zhang X."/>
            <person name="Li P."/>
            <person name="Qiu J."/>
            <person name="Olsen K.M."/>
            <person name="Qiu Y."/>
        </authorList>
    </citation>
    <scope>NUCLEOTIDE SEQUENCE</scope>
    <source>
        <strain evidence="10">KIB01</strain>
    </source>
</reference>
<protein>
    <recommendedName>
        <fullName evidence="7">Ubiquitin carboxyl-terminal hydrolase</fullName>
        <ecNumber evidence="7">3.4.19.12</ecNumber>
    </recommendedName>
</protein>
<dbReference type="FunFam" id="3.90.70.10:FF:000108">
    <property type="entry name" value="Ubiquitin carboxyl-terminal hydrolase"/>
    <property type="match status" value="1"/>
</dbReference>
<dbReference type="InterPro" id="IPR050164">
    <property type="entry name" value="Peptidase_C19"/>
</dbReference>
<dbReference type="GO" id="GO:0004843">
    <property type="term" value="F:cysteine-type deubiquitinase activity"/>
    <property type="evidence" value="ECO:0007669"/>
    <property type="project" value="UniProtKB-UniRule"/>
</dbReference>
<dbReference type="InterPro" id="IPR018200">
    <property type="entry name" value="USP_CS"/>
</dbReference>
<accession>A0AAD9TJI4</accession>
<dbReference type="PROSITE" id="PS00972">
    <property type="entry name" value="USP_1"/>
    <property type="match status" value="1"/>
</dbReference>
<evidence type="ECO:0000256" key="3">
    <source>
        <dbReference type="ARBA" id="ARBA00022670"/>
    </source>
</evidence>
<dbReference type="AlphaFoldDB" id="A0AAD9TJI4"/>
<dbReference type="GO" id="GO:0006508">
    <property type="term" value="P:proteolysis"/>
    <property type="evidence" value="ECO:0007669"/>
    <property type="project" value="UniProtKB-KW"/>
</dbReference>
<sequence>MSGSKEVFVFGSFTEDETKSLLLRRSSETAKKPDSSGKVEKVVEVKELQFGSLNVATGKSVDGANGLSSRQIGTVDGPVIFHPPSTPLKKDDKVKSVKPANDHSPRVSETPKVNGSIKSPINNFLKEPKADSIDLKSLSLNQNEVGHTYPSPSTKFHVLDGENLTDEDQNGTMHVSPVPISKEEAQKAPKEPVTAVKDLLPRGLINSGNLCFLNATLQALLSCSPFVQLLHEIRNRNITKVGNPTITAFTEFIADFDMPSGSSLKKKDVAFVETGRPFKPTVFEAVLKKFTPDVPNSISGRPRQEDAQEFLSFIMDQMHDELLKLQGHLASSNGSKSYLVSSEEEDEWETVGPKNKSAVTRTQSFIRSELSDIFGGQLKSVVKARGNKASATVQPFLLLHLDIYPETVRTIEDALHLFSAPEDLEGYRTSTTGKADVVTARKSVKIQTLSRIMILHLMRFSYGSQGSTKLHKPVHFPLELVLGRELLVTPSAEGRKYELVATLTHHGREPSKGHYTADARYPNGRWLHFDDASVTAIGTSKVLHDQAYVLFYKQV</sequence>
<keyword evidence="3 7" id="KW-0645">Protease</keyword>
<comment type="caution">
    <text evidence="10">The sequence shown here is derived from an EMBL/GenBank/DDBJ whole genome shotgun (WGS) entry which is preliminary data.</text>
</comment>
<evidence type="ECO:0000256" key="5">
    <source>
        <dbReference type="ARBA" id="ARBA00022801"/>
    </source>
</evidence>
<evidence type="ECO:0000256" key="1">
    <source>
        <dbReference type="ARBA" id="ARBA00000707"/>
    </source>
</evidence>
<dbReference type="GO" id="GO:0005829">
    <property type="term" value="C:cytosol"/>
    <property type="evidence" value="ECO:0007669"/>
    <property type="project" value="TreeGrafter"/>
</dbReference>
<dbReference type="GO" id="GO:0016579">
    <property type="term" value="P:protein deubiquitination"/>
    <property type="evidence" value="ECO:0007669"/>
    <property type="project" value="InterPro"/>
</dbReference>
<evidence type="ECO:0000256" key="7">
    <source>
        <dbReference type="RuleBase" id="RU366025"/>
    </source>
</evidence>
<gene>
    <name evidence="10" type="ORF">Ddye_031734</name>
</gene>
<dbReference type="PANTHER" id="PTHR24006:SF687">
    <property type="entry name" value="UBIQUITIN CARBOXYL-TERMINAL HYDROLASE 10"/>
    <property type="match status" value="1"/>
</dbReference>
<dbReference type="PANTHER" id="PTHR24006">
    <property type="entry name" value="UBIQUITIN CARBOXYL-TERMINAL HYDROLASE"/>
    <property type="match status" value="1"/>
</dbReference>
<feature type="compositionally biased region" description="Polar residues" evidence="8">
    <location>
        <begin position="111"/>
        <end position="121"/>
    </location>
</feature>
<feature type="domain" description="USP" evidence="9">
    <location>
        <begin position="202"/>
        <end position="555"/>
    </location>
</feature>
<keyword evidence="11" id="KW-1185">Reference proteome</keyword>
<comment type="function">
    <text evidence="7">Recognizes and hydrolyzes the peptide bond at the C-terminal Gly of ubiquitin. Involved in the processing of poly-ubiquitin precursors as well as that of ubiquitinated proteins.</text>
</comment>
<evidence type="ECO:0000256" key="4">
    <source>
        <dbReference type="ARBA" id="ARBA00022786"/>
    </source>
</evidence>
<evidence type="ECO:0000313" key="11">
    <source>
        <dbReference type="Proteomes" id="UP001280121"/>
    </source>
</evidence>
<dbReference type="Pfam" id="PF00443">
    <property type="entry name" value="UCH"/>
    <property type="match status" value="1"/>
</dbReference>
<dbReference type="InterPro" id="IPR001394">
    <property type="entry name" value="Peptidase_C19_UCH"/>
</dbReference>
<evidence type="ECO:0000313" key="10">
    <source>
        <dbReference type="EMBL" id="KAK2636942.1"/>
    </source>
</evidence>
<evidence type="ECO:0000256" key="2">
    <source>
        <dbReference type="ARBA" id="ARBA00009085"/>
    </source>
</evidence>
<dbReference type="Proteomes" id="UP001280121">
    <property type="component" value="Unassembled WGS sequence"/>
</dbReference>
<dbReference type="GO" id="GO:0005634">
    <property type="term" value="C:nucleus"/>
    <property type="evidence" value="ECO:0007669"/>
    <property type="project" value="TreeGrafter"/>
</dbReference>
<dbReference type="InterPro" id="IPR038765">
    <property type="entry name" value="Papain-like_cys_pep_sf"/>
</dbReference>
<comment type="similarity">
    <text evidence="2 7">Belongs to the peptidase C19 family.</text>
</comment>
<organism evidence="10 11">
    <name type="scientific">Dipteronia dyeriana</name>
    <dbReference type="NCBI Taxonomy" id="168575"/>
    <lineage>
        <taxon>Eukaryota</taxon>
        <taxon>Viridiplantae</taxon>
        <taxon>Streptophyta</taxon>
        <taxon>Embryophyta</taxon>
        <taxon>Tracheophyta</taxon>
        <taxon>Spermatophyta</taxon>
        <taxon>Magnoliopsida</taxon>
        <taxon>eudicotyledons</taxon>
        <taxon>Gunneridae</taxon>
        <taxon>Pentapetalae</taxon>
        <taxon>rosids</taxon>
        <taxon>malvids</taxon>
        <taxon>Sapindales</taxon>
        <taxon>Sapindaceae</taxon>
        <taxon>Hippocastanoideae</taxon>
        <taxon>Acereae</taxon>
        <taxon>Dipteronia</taxon>
    </lineage>
</organism>
<dbReference type="PROSITE" id="PS50235">
    <property type="entry name" value="USP_3"/>
    <property type="match status" value="1"/>
</dbReference>
<dbReference type="Gene3D" id="3.90.70.10">
    <property type="entry name" value="Cysteine proteinases"/>
    <property type="match status" value="1"/>
</dbReference>
<dbReference type="SUPFAM" id="SSF54001">
    <property type="entry name" value="Cysteine proteinases"/>
    <property type="match status" value="1"/>
</dbReference>
<keyword evidence="5 7" id="KW-0378">Hydrolase</keyword>
<keyword evidence="4 7" id="KW-0833">Ubl conjugation pathway</keyword>
<dbReference type="InterPro" id="IPR028889">
    <property type="entry name" value="USP"/>
</dbReference>
<name>A0AAD9TJI4_9ROSI</name>
<evidence type="ECO:0000259" key="9">
    <source>
        <dbReference type="PROSITE" id="PS50235"/>
    </source>
</evidence>
<feature type="region of interest" description="Disordered" evidence="8">
    <location>
        <begin position="72"/>
        <end position="121"/>
    </location>
</feature>
<dbReference type="EC" id="3.4.19.12" evidence="7"/>
<feature type="compositionally biased region" description="Basic and acidic residues" evidence="8">
    <location>
        <begin position="88"/>
        <end position="106"/>
    </location>
</feature>
<keyword evidence="6 7" id="KW-0788">Thiol protease</keyword>
<proteinExistence type="inferred from homology"/>